<feature type="active site" description="Nucleophile" evidence="5">
    <location>
        <position position="47"/>
    </location>
</feature>
<dbReference type="SUPFAM" id="SSF55120">
    <property type="entry name" value="Pseudouridine synthase"/>
    <property type="match status" value="1"/>
</dbReference>
<evidence type="ECO:0000256" key="5">
    <source>
        <dbReference type="HAMAP-Rule" id="MF_01080"/>
    </source>
</evidence>
<keyword evidence="4 5" id="KW-0413">Isomerase</keyword>
<evidence type="ECO:0000256" key="4">
    <source>
        <dbReference type="ARBA" id="ARBA00023235"/>
    </source>
</evidence>
<evidence type="ECO:0000259" key="7">
    <source>
        <dbReference type="Pfam" id="PF16198"/>
    </source>
</evidence>
<protein>
    <recommendedName>
        <fullName evidence="5">tRNA pseudouridine synthase B</fullName>
        <ecNumber evidence="5">5.4.99.25</ecNumber>
    </recommendedName>
    <alternativeName>
        <fullName evidence="5">tRNA pseudouridine(55) synthase</fullName>
        <shortName evidence="5">Psi55 synthase</shortName>
    </alternativeName>
    <alternativeName>
        <fullName evidence="5">tRNA pseudouridylate synthase</fullName>
    </alternativeName>
    <alternativeName>
        <fullName evidence="5">tRNA-uridine isomerase</fullName>
    </alternativeName>
</protein>
<proteinExistence type="inferred from homology"/>
<reference evidence="9" key="1">
    <citation type="journal article" date="2019" name="Int. J. Syst. Evol. Microbiol.">
        <title>The Global Catalogue of Microorganisms (GCM) 10K type strain sequencing project: providing services to taxonomists for standard genome sequencing and annotation.</title>
        <authorList>
            <consortium name="The Broad Institute Genomics Platform"/>
            <consortium name="The Broad Institute Genome Sequencing Center for Infectious Disease"/>
            <person name="Wu L."/>
            <person name="Ma J."/>
        </authorList>
    </citation>
    <scope>NUCLEOTIDE SEQUENCE [LARGE SCALE GENOMIC DNA]</scope>
    <source>
        <strain evidence="9">KACC 12507</strain>
    </source>
</reference>
<evidence type="ECO:0000259" key="6">
    <source>
        <dbReference type="Pfam" id="PF01509"/>
    </source>
</evidence>
<comment type="similarity">
    <text evidence="2 5">Belongs to the pseudouridine synthase TruB family. Type 1 subfamily.</text>
</comment>
<dbReference type="Proteomes" id="UP001595897">
    <property type="component" value="Unassembled WGS sequence"/>
</dbReference>
<dbReference type="PANTHER" id="PTHR13767">
    <property type="entry name" value="TRNA-PSEUDOURIDINE SYNTHASE"/>
    <property type="match status" value="1"/>
</dbReference>
<evidence type="ECO:0000313" key="8">
    <source>
        <dbReference type="EMBL" id="MFC4699589.1"/>
    </source>
</evidence>
<dbReference type="NCBIfam" id="TIGR00431">
    <property type="entry name" value="TruB"/>
    <property type="match status" value="1"/>
</dbReference>
<dbReference type="RefSeq" id="WP_382406330.1">
    <property type="nucleotide sequence ID" value="NZ_JBHSGU010000002.1"/>
</dbReference>
<gene>
    <name evidence="5 8" type="primary">truB</name>
    <name evidence="8" type="ORF">ACFO4O_05395</name>
</gene>
<comment type="caution">
    <text evidence="8">The sequence shown here is derived from an EMBL/GenBank/DDBJ whole genome shotgun (WGS) entry which is preliminary data.</text>
</comment>
<dbReference type="Gene3D" id="3.30.2350.10">
    <property type="entry name" value="Pseudouridine synthase"/>
    <property type="match status" value="1"/>
</dbReference>
<keyword evidence="3 5" id="KW-0819">tRNA processing</keyword>
<sequence length="326" mass="35980">MARRRKGRSVNGILLVDKHQGESSNAIVQQVKRLYGAAKAGHTGALDPLATGMLPVCLGEATKFSQFLLDADKTYEVEAQLGVRTDTSDADGSVVQTRDVDVSLSALNHALEQFRGPIKQVPSMYSALKHDGHPLYYYARQGITIEREPRQIEVFSNELLSFENDSLRLRIHCSKGTYIRTIIDDLGELLGCGAHVRELRRTQVADFPATMQSVEQYRALIDETAPAEAQQRILDALLLPMDTPVLSLAALSLDAKGMKALQLGQAIPREQSTVRLSGQSGSEAFNSLHVGQGLRVYGPDDVFLGMVEYTEQDTFQPKRLVVYEHV</sequence>
<comment type="function">
    <text evidence="5">Responsible for synthesis of pseudouridine from uracil-55 in the psi GC loop of transfer RNAs.</text>
</comment>
<evidence type="ECO:0000313" key="9">
    <source>
        <dbReference type="Proteomes" id="UP001595897"/>
    </source>
</evidence>
<dbReference type="HAMAP" id="MF_01080">
    <property type="entry name" value="TruB_bact"/>
    <property type="match status" value="1"/>
</dbReference>
<dbReference type="Pfam" id="PF16198">
    <property type="entry name" value="TruB_C_2"/>
    <property type="match status" value="1"/>
</dbReference>
<dbReference type="EMBL" id="JBHSGU010000002">
    <property type="protein sequence ID" value="MFC4699589.1"/>
    <property type="molecule type" value="Genomic_DNA"/>
</dbReference>
<dbReference type="CDD" id="cd02573">
    <property type="entry name" value="PseudoU_synth_EcTruB"/>
    <property type="match status" value="1"/>
</dbReference>
<feature type="domain" description="tRNA pseudouridylate synthase B C-terminal" evidence="7">
    <location>
        <begin position="180"/>
        <end position="245"/>
    </location>
</feature>
<accession>A0ABV9LTU2</accession>
<dbReference type="InterPro" id="IPR020103">
    <property type="entry name" value="PsdUridine_synth_cat_dom_sf"/>
</dbReference>
<feature type="domain" description="Pseudouridine synthase II N-terminal" evidence="6">
    <location>
        <begin position="32"/>
        <end position="179"/>
    </location>
</feature>
<dbReference type="EC" id="5.4.99.25" evidence="5"/>
<organism evidence="8 9">
    <name type="scientific">Glaciecola siphonariae</name>
    <dbReference type="NCBI Taxonomy" id="521012"/>
    <lineage>
        <taxon>Bacteria</taxon>
        <taxon>Pseudomonadati</taxon>
        <taxon>Pseudomonadota</taxon>
        <taxon>Gammaproteobacteria</taxon>
        <taxon>Alteromonadales</taxon>
        <taxon>Alteromonadaceae</taxon>
        <taxon>Glaciecola</taxon>
    </lineage>
</organism>
<comment type="catalytic activity">
    <reaction evidence="1 5">
        <text>uridine(55) in tRNA = pseudouridine(55) in tRNA</text>
        <dbReference type="Rhea" id="RHEA:42532"/>
        <dbReference type="Rhea" id="RHEA-COMP:10101"/>
        <dbReference type="Rhea" id="RHEA-COMP:10102"/>
        <dbReference type="ChEBI" id="CHEBI:65314"/>
        <dbReference type="ChEBI" id="CHEBI:65315"/>
        <dbReference type="EC" id="5.4.99.25"/>
    </reaction>
</comment>
<dbReference type="InterPro" id="IPR014780">
    <property type="entry name" value="tRNA_psdUridine_synth_TruB"/>
</dbReference>
<dbReference type="InterPro" id="IPR002501">
    <property type="entry name" value="PsdUridine_synth_N"/>
</dbReference>
<dbReference type="GO" id="GO:0160148">
    <property type="term" value="F:tRNA pseudouridine(55) synthase activity"/>
    <property type="evidence" value="ECO:0007669"/>
    <property type="project" value="UniProtKB-EC"/>
</dbReference>
<dbReference type="Pfam" id="PF01509">
    <property type="entry name" value="TruB_N"/>
    <property type="match status" value="1"/>
</dbReference>
<keyword evidence="9" id="KW-1185">Reference proteome</keyword>
<evidence type="ECO:0000256" key="3">
    <source>
        <dbReference type="ARBA" id="ARBA00022694"/>
    </source>
</evidence>
<name>A0ABV9LTU2_9ALTE</name>
<dbReference type="InterPro" id="IPR032819">
    <property type="entry name" value="TruB_C"/>
</dbReference>
<evidence type="ECO:0000256" key="2">
    <source>
        <dbReference type="ARBA" id="ARBA00005642"/>
    </source>
</evidence>
<evidence type="ECO:0000256" key="1">
    <source>
        <dbReference type="ARBA" id="ARBA00000385"/>
    </source>
</evidence>
<dbReference type="PANTHER" id="PTHR13767:SF2">
    <property type="entry name" value="PSEUDOURIDYLATE SYNTHASE TRUB1"/>
    <property type="match status" value="1"/>
</dbReference>